<name>A0ABM1VQ38_APLCA</name>
<dbReference type="InterPro" id="IPR015943">
    <property type="entry name" value="WD40/YVTN_repeat-like_dom_sf"/>
</dbReference>
<dbReference type="PROSITE" id="PS50082">
    <property type="entry name" value="WD_REPEATS_2"/>
    <property type="match status" value="3"/>
</dbReference>
<dbReference type="InterPro" id="IPR036322">
    <property type="entry name" value="WD40_repeat_dom_sf"/>
</dbReference>
<feature type="repeat" description="WD" evidence="3">
    <location>
        <begin position="76"/>
        <end position="118"/>
    </location>
</feature>
<evidence type="ECO:0000256" key="4">
    <source>
        <dbReference type="RuleBase" id="RU280818"/>
    </source>
</evidence>
<dbReference type="Gene3D" id="2.130.10.10">
    <property type="entry name" value="YVTN repeat-like/Quinoprotein amine dehydrogenase"/>
    <property type="match status" value="1"/>
</dbReference>
<dbReference type="InterPro" id="IPR015505">
    <property type="entry name" value="Coronin"/>
</dbReference>
<keyword evidence="2 4" id="KW-0677">Repeat</keyword>
<gene>
    <name evidence="7" type="primary">LOC101862337</name>
</gene>
<proteinExistence type="inferred from homology"/>
<dbReference type="Pfam" id="PF00400">
    <property type="entry name" value="WD40"/>
    <property type="match status" value="3"/>
</dbReference>
<dbReference type="PROSITE" id="PS50294">
    <property type="entry name" value="WD_REPEATS_REGION"/>
    <property type="match status" value="2"/>
</dbReference>
<keyword evidence="6" id="KW-1185">Reference proteome</keyword>
<dbReference type="GeneID" id="101862337"/>
<dbReference type="PANTHER" id="PTHR10856">
    <property type="entry name" value="CORONIN"/>
    <property type="match status" value="1"/>
</dbReference>
<dbReference type="Pfam" id="PF08953">
    <property type="entry name" value="DUF1899"/>
    <property type="match status" value="1"/>
</dbReference>
<evidence type="ECO:0000256" key="1">
    <source>
        <dbReference type="ARBA" id="ARBA00022574"/>
    </source>
</evidence>
<keyword evidence="1 3" id="KW-0853">WD repeat</keyword>
<evidence type="ECO:0000256" key="2">
    <source>
        <dbReference type="ARBA" id="ARBA00022737"/>
    </source>
</evidence>
<evidence type="ECO:0000256" key="3">
    <source>
        <dbReference type="PROSITE-ProRule" id="PRU00221"/>
    </source>
</evidence>
<dbReference type="SUPFAM" id="SSF50978">
    <property type="entry name" value="WD40 repeat-like"/>
    <property type="match status" value="1"/>
</dbReference>
<dbReference type="InterPro" id="IPR015048">
    <property type="entry name" value="DUF1899"/>
</dbReference>
<evidence type="ECO:0000313" key="6">
    <source>
        <dbReference type="Proteomes" id="UP000694888"/>
    </source>
</evidence>
<reference evidence="7" key="1">
    <citation type="submission" date="2025-08" db="UniProtKB">
        <authorList>
            <consortium name="RefSeq"/>
        </authorList>
    </citation>
    <scope>IDENTIFICATION</scope>
</reference>
<feature type="repeat" description="WD" evidence="3">
    <location>
        <begin position="169"/>
        <end position="210"/>
    </location>
</feature>
<comment type="similarity">
    <text evidence="4">Belongs to the WD repeat coronin family.</text>
</comment>
<accession>A0ABM1VQ38</accession>
<evidence type="ECO:0000313" key="7">
    <source>
        <dbReference type="RefSeq" id="XP_035824530.1"/>
    </source>
</evidence>
<dbReference type="InterPro" id="IPR001680">
    <property type="entry name" value="WD40_rpt"/>
</dbReference>
<feature type="domain" description="DUF1899" evidence="5">
    <location>
        <begin position="4"/>
        <end position="67"/>
    </location>
</feature>
<sequence>MALRIRTTKFRHVYGAQCRREQTFENVRITRNTHDSNFCSVNPRFLAIVTESSGGGAFAVLDVNRPGRVDINCPRVCGHAGAILDVKWNPFNDCVVASASDDASVKIWTIPETGLVGTLTDWSADLHGHSRRVSYLEWHPTAANVLMSVGFDYKVMVWNAEQAEPITSLACHNDTVFSISWGRDGALISTTCKDKKIRVLDPRSAQVAMVSFCFSEP</sequence>
<organism evidence="6 7">
    <name type="scientific">Aplysia californica</name>
    <name type="common">California sea hare</name>
    <dbReference type="NCBI Taxonomy" id="6500"/>
    <lineage>
        <taxon>Eukaryota</taxon>
        <taxon>Metazoa</taxon>
        <taxon>Spiralia</taxon>
        <taxon>Lophotrochozoa</taxon>
        <taxon>Mollusca</taxon>
        <taxon>Gastropoda</taxon>
        <taxon>Heterobranchia</taxon>
        <taxon>Euthyneura</taxon>
        <taxon>Tectipleura</taxon>
        <taxon>Aplysiida</taxon>
        <taxon>Aplysioidea</taxon>
        <taxon>Aplysiidae</taxon>
        <taxon>Aplysia</taxon>
    </lineage>
</organism>
<dbReference type="PANTHER" id="PTHR10856:SF44">
    <property type="entry name" value="CORONIN"/>
    <property type="match status" value="1"/>
</dbReference>
<feature type="repeat" description="WD" evidence="3">
    <location>
        <begin position="126"/>
        <end position="168"/>
    </location>
</feature>
<protein>
    <recommendedName>
        <fullName evidence="4">Coronin</fullName>
    </recommendedName>
</protein>
<dbReference type="RefSeq" id="XP_035824530.1">
    <property type="nucleotide sequence ID" value="XM_035968637.1"/>
</dbReference>
<dbReference type="SMART" id="SM00320">
    <property type="entry name" value="WD40"/>
    <property type="match status" value="3"/>
</dbReference>
<dbReference type="Proteomes" id="UP000694888">
    <property type="component" value="Unplaced"/>
</dbReference>
<evidence type="ECO:0000259" key="5">
    <source>
        <dbReference type="SMART" id="SM01166"/>
    </source>
</evidence>
<dbReference type="SMART" id="SM01166">
    <property type="entry name" value="DUF1899"/>
    <property type="match status" value="1"/>
</dbReference>